<dbReference type="Gene3D" id="3.30.2130.10">
    <property type="entry name" value="VC0802-like"/>
    <property type="match status" value="1"/>
</dbReference>
<evidence type="ECO:0000256" key="6">
    <source>
        <dbReference type="ARBA" id="ARBA00022679"/>
    </source>
</evidence>
<dbReference type="GO" id="GO:0005829">
    <property type="term" value="C:cytosol"/>
    <property type="evidence" value="ECO:0007669"/>
    <property type="project" value="TreeGrafter"/>
</dbReference>
<dbReference type="InterPro" id="IPR002912">
    <property type="entry name" value="ACT_dom"/>
</dbReference>
<dbReference type="Gene3D" id="3.40.1160.10">
    <property type="entry name" value="Acetylglutamate kinase-like"/>
    <property type="match status" value="1"/>
</dbReference>
<protein>
    <recommendedName>
        <fullName evidence="4">aspartate kinase</fullName>
        <ecNumber evidence="4">2.7.2.4</ecNumber>
    </recommendedName>
</protein>
<evidence type="ECO:0000256" key="3">
    <source>
        <dbReference type="ARBA" id="ARBA00010122"/>
    </source>
</evidence>
<keyword evidence="10" id="KW-0457">Lysine biosynthesis</keyword>
<comment type="similarity">
    <text evidence="3">Belongs to the aspartokinase family.</text>
</comment>
<dbReference type="InterPro" id="IPR054352">
    <property type="entry name" value="ACT_Aspartokinase"/>
</dbReference>
<evidence type="ECO:0000256" key="8">
    <source>
        <dbReference type="ARBA" id="ARBA00022777"/>
    </source>
</evidence>
<dbReference type="InterPro" id="IPR045865">
    <property type="entry name" value="ACT-like_dom_sf"/>
</dbReference>
<dbReference type="PIRSF" id="PIRSF000726">
    <property type="entry name" value="Asp_kin"/>
    <property type="match status" value="1"/>
</dbReference>
<dbReference type="CDD" id="cd04913">
    <property type="entry name" value="ACT_AKii-LysC-BS-like_1"/>
    <property type="match status" value="1"/>
</dbReference>
<dbReference type="PROSITE" id="PS51671">
    <property type="entry name" value="ACT"/>
    <property type="match status" value="1"/>
</dbReference>
<dbReference type="CDD" id="cd04923">
    <property type="entry name" value="ACT_AK-LysC-DapG-like_2"/>
    <property type="match status" value="1"/>
</dbReference>
<evidence type="ECO:0000256" key="2">
    <source>
        <dbReference type="ARBA" id="ARBA00005139"/>
    </source>
</evidence>
<dbReference type="FunFam" id="3.40.1160.10:FF:000002">
    <property type="entry name" value="Aspartokinase"/>
    <property type="match status" value="1"/>
</dbReference>
<dbReference type="Pfam" id="PF22468">
    <property type="entry name" value="ACT_9"/>
    <property type="match status" value="2"/>
</dbReference>
<dbReference type="AlphaFoldDB" id="A0A1W1E7Z9"/>
<dbReference type="GO" id="GO:0005524">
    <property type="term" value="F:ATP binding"/>
    <property type="evidence" value="ECO:0007669"/>
    <property type="project" value="UniProtKB-KW"/>
</dbReference>
<evidence type="ECO:0000256" key="5">
    <source>
        <dbReference type="ARBA" id="ARBA00022605"/>
    </source>
</evidence>
<dbReference type="EC" id="2.7.2.4" evidence="4"/>
<name>A0A1W1E7Z9_9ZZZZ</name>
<dbReference type="NCBIfam" id="TIGR00657">
    <property type="entry name" value="asp_kinases"/>
    <property type="match status" value="1"/>
</dbReference>
<dbReference type="CDD" id="cd04261">
    <property type="entry name" value="AAK_AKii-LysC-BS"/>
    <property type="match status" value="1"/>
</dbReference>
<dbReference type="InterPro" id="IPR005260">
    <property type="entry name" value="Asp_kin_monofn"/>
</dbReference>
<evidence type="ECO:0000256" key="7">
    <source>
        <dbReference type="ARBA" id="ARBA00022741"/>
    </source>
</evidence>
<dbReference type="EMBL" id="FPIB01000007">
    <property type="protein sequence ID" value="SFV90039.1"/>
    <property type="molecule type" value="Genomic_DNA"/>
</dbReference>
<dbReference type="InterPro" id="IPR001341">
    <property type="entry name" value="Asp_kinase"/>
</dbReference>
<dbReference type="InterPro" id="IPR036393">
    <property type="entry name" value="AceGlu_kinase-like_sf"/>
</dbReference>
<dbReference type="FunFam" id="3.30.2130.10:FF:000002">
    <property type="entry name" value="Aspartokinase"/>
    <property type="match status" value="1"/>
</dbReference>
<dbReference type="NCBIfam" id="TIGR00656">
    <property type="entry name" value="asp_kin_monofn"/>
    <property type="match status" value="1"/>
</dbReference>
<dbReference type="PANTHER" id="PTHR21499">
    <property type="entry name" value="ASPARTATE KINASE"/>
    <property type="match status" value="1"/>
</dbReference>
<evidence type="ECO:0000256" key="11">
    <source>
        <dbReference type="ARBA" id="ARBA00047872"/>
    </source>
</evidence>
<keyword evidence="5" id="KW-0028">Amino-acid biosynthesis</keyword>
<dbReference type="GO" id="GO:0009088">
    <property type="term" value="P:threonine biosynthetic process"/>
    <property type="evidence" value="ECO:0007669"/>
    <property type="project" value="UniProtKB-UniPathway"/>
</dbReference>
<dbReference type="UniPathway" id="UPA00050">
    <property type="reaction ID" value="UER00461"/>
</dbReference>
<reference evidence="13" key="1">
    <citation type="submission" date="2016-10" db="EMBL/GenBank/DDBJ databases">
        <authorList>
            <person name="de Groot N.N."/>
        </authorList>
    </citation>
    <scope>NUCLEOTIDE SEQUENCE</scope>
</reference>
<dbReference type="UniPathway" id="UPA00051">
    <property type="reaction ID" value="UER00462"/>
</dbReference>
<dbReference type="InterPro" id="IPR041740">
    <property type="entry name" value="AKii-LysC-BS"/>
</dbReference>
<comment type="pathway">
    <text evidence="2">Amino-acid biosynthesis; L-threonine biosynthesis; L-threonine from L-aspartate: step 1/5.</text>
</comment>
<proteinExistence type="inferred from homology"/>
<evidence type="ECO:0000256" key="10">
    <source>
        <dbReference type="ARBA" id="ARBA00023154"/>
    </source>
</evidence>
<dbReference type="SUPFAM" id="SSF53633">
    <property type="entry name" value="Carbamate kinase-like"/>
    <property type="match status" value="1"/>
</dbReference>
<evidence type="ECO:0000313" key="13">
    <source>
        <dbReference type="EMBL" id="SFV90039.1"/>
    </source>
</evidence>
<dbReference type="NCBIfam" id="NF005154">
    <property type="entry name" value="PRK06635.1-2"/>
    <property type="match status" value="1"/>
</dbReference>
<evidence type="ECO:0000256" key="1">
    <source>
        <dbReference type="ARBA" id="ARBA00004986"/>
    </source>
</evidence>
<evidence type="ECO:0000259" key="12">
    <source>
        <dbReference type="PROSITE" id="PS51671"/>
    </source>
</evidence>
<feature type="domain" description="ACT" evidence="12">
    <location>
        <begin position="263"/>
        <end position="344"/>
    </location>
</feature>
<keyword evidence="6 13" id="KW-0808">Transferase</keyword>
<organism evidence="13">
    <name type="scientific">hydrothermal vent metagenome</name>
    <dbReference type="NCBI Taxonomy" id="652676"/>
    <lineage>
        <taxon>unclassified sequences</taxon>
        <taxon>metagenomes</taxon>
        <taxon>ecological metagenomes</taxon>
    </lineage>
</organism>
<keyword evidence="9" id="KW-0067">ATP-binding</keyword>
<comment type="catalytic activity">
    <reaction evidence="11">
        <text>L-aspartate + ATP = 4-phospho-L-aspartate + ADP</text>
        <dbReference type="Rhea" id="RHEA:23776"/>
        <dbReference type="ChEBI" id="CHEBI:29991"/>
        <dbReference type="ChEBI" id="CHEBI:30616"/>
        <dbReference type="ChEBI" id="CHEBI:57535"/>
        <dbReference type="ChEBI" id="CHEBI:456216"/>
        <dbReference type="EC" id="2.7.2.4"/>
    </reaction>
</comment>
<evidence type="ECO:0000256" key="9">
    <source>
        <dbReference type="ARBA" id="ARBA00022840"/>
    </source>
</evidence>
<keyword evidence="7" id="KW-0547">Nucleotide-binding</keyword>
<dbReference type="PROSITE" id="PS00324">
    <property type="entry name" value="ASPARTOKINASE"/>
    <property type="match status" value="1"/>
</dbReference>
<gene>
    <name evidence="13" type="ORF">MNB_SV-4-1219</name>
</gene>
<dbReference type="Pfam" id="PF00696">
    <property type="entry name" value="AA_kinase"/>
    <property type="match status" value="1"/>
</dbReference>
<dbReference type="GO" id="GO:0004072">
    <property type="term" value="F:aspartate kinase activity"/>
    <property type="evidence" value="ECO:0007669"/>
    <property type="project" value="UniProtKB-EC"/>
</dbReference>
<dbReference type="GO" id="GO:0009090">
    <property type="term" value="P:homoserine biosynthetic process"/>
    <property type="evidence" value="ECO:0007669"/>
    <property type="project" value="TreeGrafter"/>
</dbReference>
<keyword evidence="8 13" id="KW-0418">Kinase</keyword>
<dbReference type="PANTHER" id="PTHR21499:SF3">
    <property type="entry name" value="ASPARTOKINASE"/>
    <property type="match status" value="1"/>
</dbReference>
<comment type="pathway">
    <text evidence="1">Amino-acid biosynthesis; L-methionine biosynthesis via de novo pathway; L-homoserine from L-aspartate: step 1/3.</text>
</comment>
<sequence>MLVVQKYGGTSVGDLDRIENVANRVVRARDEGKDLVVVVSAMSGETNKLISYAEHFSKNPAKKEMDMLLSSGERVTAALLSIALQAKGYDAVAMTGRQAGIVTDDLHTYARIEKIDPTAMQQAIKEGKIVIVAGFQGVNKDGSVTTLGRGGSDLSAVALAGALGADQCEIYSDVDGIYTTDPRIEPKAKKLDTISYDEMLELSSLGAKVLQNRSVELAKKLGVKLYAKSSFTENEGTLITEESDNMEEVLVSGVVLDKNQARVTLRGVSDRPGIAADIFTKLAEENINVDMIIQNVGTDGKTNLGFTVPQSELENAKRVVESFDHDIEGADYDENVCKVSVVGVGMKSHSGVAAKAFNALAGNNINIQMISTSEIKVSMIIDEKYGELAIRTLHDAYELDK</sequence>
<evidence type="ECO:0000256" key="4">
    <source>
        <dbReference type="ARBA" id="ARBA00013059"/>
    </source>
</evidence>
<dbReference type="GO" id="GO:0009089">
    <property type="term" value="P:lysine biosynthetic process via diaminopimelate"/>
    <property type="evidence" value="ECO:0007669"/>
    <property type="project" value="InterPro"/>
</dbReference>
<dbReference type="NCBIfam" id="NF005155">
    <property type="entry name" value="PRK06635.1-4"/>
    <property type="match status" value="1"/>
</dbReference>
<dbReference type="InterPro" id="IPR001048">
    <property type="entry name" value="Asp/Glu/Uridylate_kinase"/>
</dbReference>
<accession>A0A1W1E7Z9</accession>
<dbReference type="InterPro" id="IPR018042">
    <property type="entry name" value="Aspartate_kinase_CS"/>
</dbReference>
<dbReference type="SUPFAM" id="SSF55021">
    <property type="entry name" value="ACT-like"/>
    <property type="match status" value="2"/>
</dbReference>